<dbReference type="SMART" id="SM00645">
    <property type="entry name" value="Pept_C1"/>
    <property type="match status" value="1"/>
</dbReference>
<dbReference type="PROSITE" id="PS00639">
    <property type="entry name" value="THIOL_PROTEASE_HIS"/>
    <property type="match status" value="1"/>
</dbReference>
<dbReference type="Pfam" id="PF00112">
    <property type="entry name" value="Peptidase_C1"/>
    <property type="match status" value="1"/>
</dbReference>
<dbReference type="GO" id="GO:0006508">
    <property type="term" value="P:proteolysis"/>
    <property type="evidence" value="ECO:0007669"/>
    <property type="project" value="InterPro"/>
</dbReference>
<comment type="similarity">
    <text evidence="1">Belongs to the peptidase C1 family.</text>
</comment>
<keyword evidence="6" id="KW-1185">Reference proteome</keyword>
<feature type="domain" description="Peptidase C1A papain C-terminal" evidence="3">
    <location>
        <begin position="28"/>
        <end position="220"/>
    </location>
</feature>
<protein>
    <submittedName>
        <fullName evidence="5">Aste57867_13044 protein</fullName>
    </submittedName>
</protein>
<dbReference type="InterPro" id="IPR038765">
    <property type="entry name" value="Papain-like_cys_pep_sf"/>
</dbReference>
<organism evidence="5 6">
    <name type="scientific">Aphanomyces stellatus</name>
    <dbReference type="NCBI Taxonomy" id="120398"/>
    <lineage>
        <taxon>Eukaryota</taxon>
        <taxon>Sar</taxon>
        <taxon>Stramenopiles</taxon>
        <taxon>Oomycota</taxon>
        <taxon>Saprolegniomycetes</taxon>
        <taxon>Saprolegniales</taxon>
        <taxon>Verrucalvaceae</taxon>
        <taxon>Aphanomyces</taxon>
    </lineage>
</organism>
<evidence type="ECO:0000256" key="2">
    <source>
        <dbReference type="ARBA" id="ARBA00023145"/>
    </source>
</evidence>
<dbReference type="SUPFAM" id="SSF54001">
    <property type="entry name" value="Cysteine proteinases"/>
    <property type="match status" value="1"/>
</dbReference>
<evidence type="ECO:0000259" key="3">
    <source>
        <dbReference type="SMART" id="SM00645"/>
    </source>
</evidence>
<dbReference type="AlphaFoldDB" id="A0A485KX62"/>
<dbReference type="InterPro" id="IPR013128">
    <property type="entry name" value="Peptidase_C1A"/>
</dbReference>
<reference evidence="4" key="2">
    <citation type="submission" date="2019-06" db="EMBL/GenBank/DDBJ databases">
        <title>Genomics analysis of Aphanomyces spp. identifies a new class of oomycete effector associated with host adaptation.</title>
        <authorList>
            <person name="Gaulin E."/>
        </authorList>
    </citation>
    <scope>NUCLEOTIDE SEQUENCE</scope>
    <source>
        <strain evidence="4">CBS 578.67</strain>
    </source>
</reference>
<reference evidence="5 6" key="1">
    <citation type="submission" date="2019-03" db="EMBL/GenBank/DDBJ databases">
        <authorList>
            <person name="Gaulin E."/>
            <person name="Dumas B."/>
        </authorList>
    </citation>
    <scope>NUCLEOTIDE SEQUENCE [LARGE SCALE GENOMIC DNA]</scope>
    <source>
        <strain evidence="5">CBS 568.67</strain>
    </source>
</reference>
<dbReference type="EMBL" id="VJMH01005421">
    <property type="protein sequence ID" value="KAF0696184.1"/>
    <property type="molecule type" value="Genomic_DNA"/>
</dbReference>
<dbReference type="Proteomes" id="UP000332933">
    <property type="component" value="Unassembled WGS sequence"/>
</dbReference>
<proteinExistence type="inferred from homology"/>
<dbReference type="EMBL" id="CAADRA010005442">
    <property type="protein sequence ID" value="VFT89889.1"/>
    <property type="molecule type" value="Genomic_DNA"/>
</dbReference>
<dbReference type="Gene3D" id="3.90.70.10">
    <property type="entry name" value="Cysteine proteinases"/>
    <property type="match status" value="1"/>
</dbReference>
<evidence type="ECO:0000313" key="5">
    <source>
        <dbReference type="EMBL" id="VFT89889.1"/>
    </source>
</evidence>
<dbReference type="PANTHER" id="PTHR12411">
    <property type="entry name" value="CYSTEINE PROTEASE FAMILY C1-RELATED"/>
    <property type="match status" value="1"/>
</dbReference>
<evidence type="ECO:0000313" key="4">
    <source>
        <dbReference type="EMBL" id="KAF0696184.1"/>
    </source>
</evidence>
<evidence type="ECO:0000313" key="6">
    <source>
        <dbReference type="Proteomes" id="UP000332933"/>
    </source>
</evidence>
<keyword evidence="2" id="KW-0865">Zymogen</keyword>
<accession>A0A485KX62</accession>
<dbReference type="GO" id="GO:0008234">
    <property type="term" value="F:cysteine-type peptidase activity"/>
    <property type="evidence" value="ECO:0007669"/>
    <property type="project" value="InterPro"/>
</dbReference>
<sequence>MADSTGCNDTNLAANPVYVALNCPKMSIPLAKKPSVHMLSADHRTALVAELNAWKTKFGAKAQAQGLHYLTWCDGGFLWYAIDYASQTGLCLDSDWPYTSGTTRKTGACNNQCKKKKLAIGKSVRVSGESAVDLALNTQPVSVTVTAGNSVWQHYQSSIVTQCPKAQSDHAVVAVGYDGQSYNLRNSWGASWGEAGYIRLQRGVGGAGMCNVVGGASFPQIRAMPVVQSPCDSRTETR</sequence>
<name>A0A485KX62_9STRA</name>
<gene>
    <name evidence="5" type="primary">Aste57867_13044</name>
    <name evidence="4" type="ORF">As57867_012996</name>
    <name evidence="5" type="ORF">ASTE57867_13044</name>
</gene>
<dbReference type="InterPro" id="IPR000668">
    <property type="entry name" value="Peptidase_C1A_C"/>
</dbReference>
<dbReference type="OrthoDB" id="160100at2759"/>
<dbReference type="InterPro" id="IPR025660">
    <property type="entry name" value="Pept_his_AS"/>
</dbReference>
<evidence type="ECO:0000256" key="1">
    <source>
        <dbReference type="ARBA" id="ARBA00008455"/>
    </source>
</evidence>